<evidence type="ECO:0000259" key="5">
    <source>
        <dbReference type="PROSITE" id="PS50893"/>
    </source>
</evidence>
<dbReference type="SUPFAM" id="SSF52540">
    <property type="entry name" value="P-loop containing nucleoside triphosphate hydrolases"/>
    <property type="match status" value="1"/>
</dbReference>
<keyword evidence="4 6" id="KW-0067">ATP-binding</keyword>
<dbReference type="Proteomes" id="UP000886842">
    <property type="component" value="Unassembled WGS sequence"/>
</dbReference>
<protein>
    <submittedName>
        <fullName evidence="6">Metal ABC transporter ATP-binding protein</fullName>
    </submittedName>
</protein>
<gene>
    <name evidence="6" type="ORF">IAA98_01585</name>
</gene>
<comment type="similarity">
    <text evidence="1">Belongs to the ABC transporter superfamily.</text>
</comment>
<dbReference type="InterPro" id="IPR003439">
    <property type="entry name" value="ABC_transporter-like_ATP-bd"/>
</dbReference>
<proteinExistence type="inferred from homology"/>
<evidence type="ECO:0000256" key="2">
    <source>
        <dbReference type="ARBA" id="ARBA00022448"/>
    </source>
</evidence>
<reference evidence="6" key="1">
    <citation type="submission" date="2020-10" db="EMBL/GenBank/DDBJ databases">
        <authorList>
            <person name="Gilroy R."/>
        </authorList>
    </citation>
    <scope>NUCLEOTIDE SEQUENCE</scope>
    <source>
        <strain evidence="6">ChiGjej1B1-24693</strain>
    </source>
</reference>
<evidence type="ECO:0000313" key="7">
    <source>
        <dbReference type="Proteomes" id="UP000886842"/>
    </source>
</evidence>
<dbReference type="AlphaFoldDB" id="A0A9D1GVV7"/>
<dbReference type="PROSITE" id="PS50893">
    <property type="entry name" value="ABC_TRANSPORTER_2"/>
    <property type="match status" value="1"/>
</dbReference>
<feature type="domain" description="ABC transporter" evidence="5">
    <location>
        <begin position="8"/>
        <end position="241"/>
    </location>
</feature>
<evidence type="ECO:0000256" key="3">
    <source>
        <dbReference type="ARBA" id="ARBA00022741"/>
    </source>
</evidence>
<dbReference type="InterPro" id="IPR027417">
    <property type="entry name" value="P-loop_NTPase"/>
</dbReference>
<dbReference type="PANTHER" id="PTHR42734">
    <property type="entry name" value="METAL TRANSPORT SYSTEM ATP-BINDING PROTEIN TM_0124-RELATED"/>
    <property type="match status" value="1"/>
</dbReference>
<sequence length="249" mass="26273">MTPTPPAVEVTEVTVRYGDVLALDRASVTVEPGRVCGMIGMNGAGKSTLFSTIMGLVRPESGEVRIHGHPPAAARRLGLVSHVPQNEAIDPNFPVSVRDVVMMGRYGHLGPSRHPRRADRRIVTDALDAVGLGDLATRQIGQLSGGQRKRAFVARGIAQGATVMLLDEPFAGVDKASEATIIALLRRLAADGTTVVVSTHDLQALPALADEAFLLLHKVIRHGTPSEVLAPEVLVQAFGGADLVVEGAR</sequence>
<dbReference type="InterPro" id="IPR017871">
    <property type="entry name" value="ABC_transporter-like_CS"/>
</dbReference>
<organism evidence="6 7">
    <name type="scientific">Candidatus Avipropionibacterium avicola</name>
    <dbReference type="NCBI Taxonomy" id="2840701"/>
    <lineage>
        <taxon>Bacteria</taxon>
        <taxon>Bacillati</taxon>
        <taxon>Actinomycetota</taxon>
        <taxon>Actinomycetes</taxon>
        <taxon>Propionibacteriales</taxon>
        <taxon>Propionibacteriaceae</taxon>
        <taxon>Propionibacteriaceae incertae sedis</taxon>
        <taxon>Candidatus Avipropionibacterium</taxon>
    </lineage>
</organism>
<dbReference type="GO" id="GO:0005524">
    <property type="term" value="F:ATP binding"/>
    <property type="evidence" value="ECO:0007669"/>
    <property type="project" value="UniProtKB-KW"/>
</dbReference>
<dbReference type="PANTHER" id="PTHR42734:SF5">
    <property type="entry name" value="IRON TRANSPORT SYSTEM ATP-BINDING PROTEIN HI_0361-RELATED"/>
    <property type="match status" value="1"/>
</dbReference>
<dbReference type="GO" id="GO:0016887">
    <property type="term" value="F:ATP hydrolysis activity"/>
    <property type="evidence" value="ECO:0007669"/>
    <property type="project" value="InterPro"/>
</dbReference>
<accession>A0A9D1GVV7</accession>
<dbReference type="InterPro" id="IPR050153">
    <property type="entry name" value="Metal_Ion_Import_ABC"/>
</dbReference>
<keyword evidence="2" id="KW-0813">Transport</keyword>
<dbReference type="Pfam" id="PF00005">
    <property type="entry name" value="ABC_tran"/>
    <property type="match status" value="1"/>
</dbReference>
<comment type="caution">
    <text evidence="6">The sequence shown here is derived from an EMBL/GenBank/DDBJ whole genome shotgun (WGS) entry which is preliminary data.</text>
</comment>
<keyword evidence="3" id="KW-0547">Nucleotide-binding</keyword>
<evidence type="ECO:0000256" key="4">
    <source>
        <dbReference type="ARBA" id="ARBA00022840"/>
    </source>
</evidence>
<dbReference type="InterPro" id="IPR003593">
    <property type="entry name" value="AAA+_ATPase"/>
</dbReference>
<evidence type="ECO:0000256" key="1">
    <source>
        <dbReference type="ARBA" id="ARBA00005417"/>
    </source>
</evidence>
<dbReference type="Gene3D" id="3.40.50.300">
    <property type="entry name" value="P-loop containing nucleotide triphosphate hydrolases"/>
    <property type="match status" value="1"/>
</dbReference>
<dbReference type="SMART" id="SM00382">
    <property type="entry name" value="AAA"/>
    <property type="match status" value="1"/>
</dbReference>
<reference evidence="6" key="2">
    <citation type="journal article" date="2021" name="PeerJ">
        <title>Extensive microbial diversity within the chicken gut microbiome revealed by metagenomics and culture.</title>
        <authorList>
            <person name="Gilroy R."/>
            <person name="Ravi A."/>
            <person name="Getino M."/>
            <person name="Pursley I."/>
            <person name="Horton D.L."/>
            <person name="Alikhan N.F."/>
            <person name="Baker D."/>
            <person name="Gharbi K."/>
            <person name="Hall N."/>
            <person name="Watson M."/>
            <person name="Adriaenssens E.M."/>
            <person name="Foster-Nyarko E."/>
            <person name="Jarju S."/>
            <person name="Secka A."/>
            <person name="Antonio M."/>
            <person name="Oren A."/>
            <person name="Chaudhuri R.R."/>
            <person name="La Ragione R."/>
            <person name="Hildebrand F."/>
            <person name="Pallen M.J."/>
        </authorList>
    </citation>
    <scope>NUCLEOTIDE SEQUENCE</scope>
    <source>
        <strain evidence="6">ChiGjej1B1-24693</strain>
    </source>
</reference>
<dbReference type="EMBL" id="DVLP01000046">
    <property type="protein sequence ID" value="HIT74262.1"/>
    <property type="molecule type" value="Genomic_DNA"/>
</dbReference>
<evidence type="ECO:0000313" key="6">
    <source>
        <dbReference type="EMBL" id="HIT74262.1"/>
    </source>
</evidence>
<dbReference type="PROSITE" id="PS00211">
    <property type="entry name" value="ABC_TRANSPORTER_1"/>
    <property type="match status" value="1"/>
</dbReference>
<name>A0A9D1GVV7_9ACTN</name>
<dbReference type="CDD" id="cd03235">
    <property type="entry name" value="ABC_Metallic_Cations"/>
    <property type="match status" value="1"/>
</dbReference>